<gene>
    <name evidence="16" type="primary">pbpC</name>
    <name evidence="16" type="ORF">DDR33_12515</name>
</gene>
<evidence type="ECO:0000256" key="6">
    <source>
        <dbReference type="ARBA" id="ARBA00022676"/>
    </source>
</evidence>
<dbReference type="Pfam" id="PF00912">
    <property type="entry name" value="Transgly"/>
    <property type="match status" value="1"/>
</dbReference>
<protein>
    <recommendedName>
        <fullName evidence="10">peptidoglycan glycosyltransferase</fullName>
        <ecNumber evidence="10">2.4.99.28</ecNumber>
    </recommendedName>
</protein>
<dbReference type="GO" id="GO:0006508">
    <property type="term" value="P:proteolysis"/>
    <property type="evidence" value="ECO:0007669"/>
    <property type="project" value="UniProtKB-KW"/>
</dbReference>
<dbReference type="Gene3D" id="1.10.3810.10">
    <property type="entry name" value="Biosynthetic peptidoglycan transglycosylase-like"/>
    <property type="match status" value="1"/>
</dbReference>
<dbReference type="InterPro" id="IPR011815">
    <property type="entry name" value="PBP_1c"/>
</dbReference>
<feature type="domain" description="Glycosyl transferase family 51" evidence="14">
    <location>
        <begin position="71"/>
        <end position="226"/>
    </location>
</feature>
<comment type="catalytic activity">
    <reaction evidence="11">
        <text>[GlcNAc-(1-&gt;4)-Mur2Ac(oyl-L-Ala-gamma-D-Glu-L-Lys-D-Ala-D-Ala)](n)-di-trans,octa-cis-undecaprenyl diphosphate + beta-D-GlcNAc-(1-&gt;4)-Mur2Ac(oyl-L-Ala-gamma-D-Glu-L-Lys-D-Ala-D-Ala)-di-trans,octa-cis-undecaprenyl diphosphate = [GlcNAc-(1-&gt;4)-Mur2Ac(oyl-L-Ala-gamma-D-Glu-L-Lys-D-Ala-D-Ala)](n+1)-di-trans,octa-cis-undecaprenyl diphosphate + di-trans,octa-cis-undecaprenyl diphosphate + H(+)</text>
        <dbReference type="Rhea" id="RHEA:23708"/>
        <dbReference type="Rhea" id="RHEA-COMP:9602"/>
        <dbReference type="Rhea" id="RHEA-COMP:9603"/>
        <dbReference type="ChEBI" id="CHEBI:15378"/>
        <dbReference type="ChEBI" id="CHEBI:58405"/>
        <dbReference type="ChEBI" id="CHEBI:60033"/>
        <dbReference type="ChEBI" id="CHEBI:78435"/>
        <dbReference type="EC" id="2.4.99.28"/>
    </reaction>
</comment>
<comment type="pathway">
    <text evidence="1">Cell wall biogenesis; peptidoglycan biosynthesis.</text>
</comment>
<keyword evidence="6" id="KW-0328">Glycosyltransferase</keyword>
<evidence type="ECO:0000256" key="5">
    <source>
        <dbReference type="ARBA" id="ARBA00022670"/>
    </source>
</evidence>
<dbReference type="InterPro" id="IPR050396">
    <property type="entry name" value="Glycosyltr_51/Transpeptidase"/>
</dbReference>
<dbReference type="EMBL" id="QEAS01000009">
    <property type="protein sequence ID" value="PWG80421.1"/>
    <property type="molecule type" value="Genomic_DNA"/>
</dbReference>
<dbReference type="SUPFAM" id="SSF53955">
    <property type="entry name" value="Lysozyme-like"/>
    <property type="match status" value="1"/>
</dbReference>
<evidence type="ECO:0000256" key="2">
    <source>
        <dbReference type="ARBA" id="ARBA00007090"/>
    </source>
</evidence>
<keyword evidence="9" id="KW-0511">Multifunctional enzyme</keyword>
<keyword evidence="12" id="KW-1133">Transmembrane helix</keyword>
<evidence type="ECO:0000256" key="10">
    <source>
        <dbReference type="ARBA" id="ARBA00044770"/>
    </source>
</evidence>
<dbReference type="GO" id="GO:0009252">
    <property type="term" value="P:peptidoglycan biosynthetic process"/>
    <property type="evidence" value="ECO:0007669"/>
    <property type="project" value="InterPro"/>
</dbReference>
<evidence type="ECO:0000256" key="8">
    <source>
        <dbReference type="ARBA" id="ARBA00022801"/>
    </source>
</evidence>
<dbReference type="InterPro" id="IPR036950">
    <property type="entry name" value="PBP_transglycosylase"/>
</dbReference>
<dbReference type="Gene3D" id="3.40.710.10">
    <property type="entry name" value="DD-peptidase/beta-lactamase superfamily"/>
    <property type="match status" value="1"/>
</dbReference>
<dbReference type="EC" id="2.4.99.28" evidence="10"/>
<comment type="similarity">
    <text evidence="2">In the C-terminal section; belongs to the transpeptidase family.</text>
</comment>
<evidence type="ECO:0000256" key="12">
    <source>
        <dbReference type="SAM" id="Phobius"/>
    </source>
</evidence>
<evidence type="ECO:0000313" key="16">
    <source>
        <dbReference type="EMBL" id="PWG80421.1"/>
    </source>
</evidence>
<dbReference type="AlphaFoldDB" id="A0A2U2PG95"/>
<dbReference type="InterPro" id="IPR023346">
    <property type="entry name" value="Lysozyme-like_dom_sf"/>
</dbReference>
<dbReference type="InterPro" id="IPR001460">
    <property type="entry name" value="PCN-bd_Tpept"/>
</dbReference>
<evidence type="ECO:0000256" key="7">
    <source>
        <dbReference type="ARBA" id="ARBA00022679"/>
    </source>
</evidence>
<dbReference type="GO" id="GO:0008955">
    <property type="term" value="F:peptidoglycan glycosyltransferase activity"/>
    <property type="evidence" value="ECO:0007669"/>
    <property type="project" value="UniProtKB-EC"/>
</dbReference>
<evidence type="ECO:0000256" key="9">
    <source>
        <dbReference type="ARBA" id="ARBA00023268"/>
    </source>
</evidence>
<organism evidence="16 17">
    <name type="scientific">Pararcticibacter amylolyticus</name>
    <dbReference type="NCBI Taxonomy" id="2173175"/>
    <lineage>
        <taxon>Bacteria</taxon>
        <taxon>Pseudomonadati</taxon>
        <taxon>Bacteroidota</taxon>
        <taxon>Sphingobacteriia</taxon>
        <taxon>Sphingobacteriales</taxon>
        <taxon>Sphingobacteriaceae</taxon>
        <taxon>Pararcticibacter</taxon>
    </lineage>
</organism>
<feature type="domain" description="Penicillin-binding C-terminal" evidence="15">
    <location>
        <begin position="706"/>
        <end position="790"/>
    </location>
</feature>
<keyword evidence="12" id="KW-0812">Transmembrane</keyword>
<dbReference type="NCBIfam" id="TIGR02073">
    <property type="entry name" value="PBP_1c"/>
    <property type="match status" value="1"/>
</dbReference>
<dbReference type="PANTHER" id="PTHR32282">
    <property type="entry name" value="BINDING PROTEIN TRANSPEPTIDASE, PUTATIVE-RELATED"/>
    <property type="match status" value="1"/>
</dbReference>
<evidence type="ECO:0000256" key="4">
    <source>
        <dbReference type="ARBA" id="ARBA00022645"/>
    </source>
</evidence>
<sequence length="801" mass="89215">MGDKKIIRWIKELSLKKKIMAVLFAAAMTAFFFCLPSPLFNSPSSVIVEDYRGELLSASIAADGQWRFPAGDTIPDKFVKCITAFEDKRFFYHPGVDLLSVARAFRQNLKAGKTISGGSTITMQVIRLATGKRRTLFNKLAEGIRALRLELGCSKDEIIGLYAANAPFGSNVVGLEAASWRYFGRSPDKLSWGETAALAVLPNAPSLVHPGKNRAILLAKRNRLLDVLKSEGVLDQSETELAKLEPVPEKPVTLPQYAPHLLALARKDLAAKRIKNARVKSSIRLQLQERVNSILANHHQRLAANGVNNMAALVIDIKSNKVLAYTGNIYEPQNAELESHVDVIQAKRSPGSTLKPILFAAMLNEGMLLPNSLVPDIPTQIAGYQPNNYDLGYDGAVPASKALARSLNVPAVRMLQQYKYGRFYDMLKNTGISTLIRPSDFYGLSLILGGCEVNMWELSGIYASMARFLNQAGDTGGIQWERPSYLNAREEGDPQKKTDEGYQLSRAAVWYTFEAMNEVMRPGEEQLWQRFESSQKVAWKTGTSFGFRDAWAIGLTPDYLVAVWAGNADGEGRPGLTGVDAAAPVLFDIFRSLPDPPGKWFTMPRKELVKIKVCTESGFRASDLCNSQKDMWLPAASLKAPVCPYNKLIHLDKSEKWQVTDDCVPVSDMVHRSWFVLPPAMEFYYKTKNYSYKPLPPFLSGCGGERETSLAAMEMIYPKNKARIYVPLELDGRRGQVIFNAAHRRSSEIIYWHLDNQYAGSTRSPHQIALNPSAGTHHITIVDQEGNRLEQTFTILDKEKN</sequence>
<dbReference type="RefSeq" id="WP_109416128.1">
    <property type="nucleotide sequence ID" value="NZ_QEAS01000009.1"/>
</dbReference>
<dbReference type="InterPro" id="IPR009647">
    <property type="entry name" value="PBP_C"/>
</dbReference>
<dbReference type="Pfam" id="PF00905">
    <property type="entry name" value="Transpeptidase"/>
    <property type="match status" value="1"/>
</dbReference>
<keyword evidence="12" id="KW-0472">Membrane</keyword>
<keyword evidence="8" id="KW-0378">Hydrolase</keyword>
<dbReference type="OrthoDB" id="9766909at2"/>
<dbReference type="SUPFAM" id="SSF56601">
    <property type="entry name" value="beta-lactamase/transpeptidase-like"/>
    <property type="match status" value="1"/>
</dbReference>
<dbReference type="InterPro" id="IPR012338">
    <property type="entry name" value="Beta-lactam/transpept-like"/>
</dbReference>
<feature type="domain" description="Penicillin-binding protein transpeptidase" evidence="13">
    <location>
        <begin position="310"/>
        <end position="569"/>
    </location>
</feature>
<evidence type="ECO:0000259" key="13">
    <source>
        <dbReference type="Pfam" id="PF00905"/>
    </source>
</evidence>
<dbReference type="InterPro" id="IPR001264">
    <property type="entry name" value="Glyco_trans_51"/>
</dbReference>
<comment type="similarity">
    <text evidence="3">In the N-terminal section; belongs to the glycosyltransferase 51 family.</text>
</comment>
<evidence type="ECO:0000256" key="3">
    <source>
        <dbReference type="ARBA" id="ARBA00007739"/>
    </source>
</evidence>
<dbReference type="GO" id="GO:0030288">
    <property type="term" value="C:outer membrane-bounded periplasmic space"/>
    <property type="evidence" value="ECO:0007669"/>
    <property type="project" value="TreeGrafter"/>
</dbReference>
<evidence type="ECO:0000259" key="14">
    <source>
        <dbReference type="Pfam" id="PF00912"/>
    </source>
</evidence>
<keyword evidence="4" id="KW-0121">Carboxypeptidase</keyword>
<proteinExistence type="inferred from homology"/>
<feature type="transmembrane region" description="Helical" evidence="12">
    <location>
        <begin position="21"/>
        <end position="40"/>
    </location>
</feature>
<evidence type="ECO:0000256" key="1">
    <source>
        <dbReference type="ARBA" id="ARBA00004752"/>
    </source>
</evidence>
<evidence type="ECO:0000256" key="11">
    <source>
        <dbReference type="ARBA" id="ARBA00049902"/>
    </source>
</evidence>
<reference evidence="16 17" key="1">
    <citation type="submission" date="2018-04" db="EMBL/GenBank/DDBJ databases">
        <title>Pedobacter chongqingensis sp. nov., isolated from a rottenly hemp rope.</title>
        <authorList>
            <person name="Cai Y."/>
        </authorList>
    </citation>
    <scope>NUCLEOTIDE SEQUENCE [LARGE SCALE GENOMIC DNA]</scope>
    <source>
        <strain evidence="16 17">FJ4-8</strain>
    </source>
</reference>
<evidence type="ECO:0000313" key="17">
    <source>
        <dbReference type="Proteomes" id="UP000245647"/>
    </source>
</evidence>
<dbReference type="Pfam" id="PF06832">
    <property type="entry name" value="BiPBP_C"/>
    <property type="match status" value="1"/>
</dbReference>
<keyword evidence="5" id="KW-0645">Protease</keyword>
<dbReference type="PANTHER" id="PTHR32282:SF15">
    <property type="entry name" value="PENICILLIN-BINDING PROTEIN 1C"/>
    <property type="match status" value="1"/>
</dbReference>
<evidence type="ECO:0000259" key="15">
    <source>
        <dbReference type="Pfam" id="PF06832"/>
    </source>
</evidence>
<keyword evidence="7" id="KW-0808">Transferase</keyword>
<dbReference type="Proteomes" id="UP000245647">
    <property type="component" value="Unassembled WGS sequence"/>
</dbReference>
<dbReference type="GO" id="GO:0008658">
    <property type="term" value="F:penicillin binding"/>
    <property type="evidence" value="ECO:0007669"/>
    <property type="project" value="InterPro"/>
</dbReference>
<accession>A0A2U2PG95</accession>
<keyword evidence="17" id="KW-1185">Reference proteome</keyword>
<dbReference type="GO" id="GO:0004180">
    <property type="term" value="F:carboxypeptidase activity"/>
    <property type="evidence" value="ECO:0007669"/>
    <property type="project" value="UniProtKB-KW"/>
</dbReference>
<comment type="caution">
    <text evidence="16">The sequence shown here is derived from an EMBL/GenBank/DDBJ whole genome shotgun (WGS) entry which is preliminary data.</text>
</comment>
<name>A0A2U2PG95_9SPHI</name>